<evidence type="ECO:0000313" key="2">
    <source>
        <dbReference type="Proteomes" id="UP001161247"/>
    </source>
</evidence>
<sequence length="100" mass="10859">MDVDASSPVTNSNSVGDNANCDMVDSVVATGVPVSKAENSLSKTQLLASAADFRRSHHPNRTQSILYWVRLHGKHVEEEKELIKLCNQGGVQNKKGNLVD</sequence>
<accession>A0AAV1D5N9</accession>
<dbReference type="EMBL" id="OX459121">
    <property type="protein sequence ID" value="CAI9102781.1"/>
    <property type="molecule type" value="Genomic_DNA"/>
</dbReference>
<dbReference type="Proteomes" id="UP001161247">
    <property type="component" value="Chromosome 4"/>
</dbReference>
<keyword evidence="2" id="KW-1185">Reference proteome</keyword>
<evidence type="ECO:0000313" key="1">
    <source>
        <dbReference type="EMBL" id="CAI9102781.1"/>
    </source>
</evidence>
<dbReference type="AlphaFoldDB" id="A0AAV1D5N9"/>
<proteinExistence type="predicted"/>
<gene>
    <name evidence="1" type="ORF">OLC1_LOCUS12074</name>
</gene>
<reference evidence="1" key="1">
    <citation type="submission" date="2023-03" db="EMBL/GenBank/DDBJ databases">
        <authorList>
            <person name="Julca I."/>
        </authorList>
    </citation>
    <scope>NUCLEOTIDE SEQUENCE</scope>
</reference>
<name>A0AAV1D5N9_OLDCO</name>
<protein>
    <submittedName>
        <fullName evidence="1">OLC1v1001114C1</fullName>
    </submittedName>
</protein>
<organism evidence="1 2">
    <name type="scientific">Oldenlandia corymbosa var. corymbosa</name>
    <dbReference type="NCBI Taxonomy" id="529605"/>
    <lineage>
        <taxon>Eukaryota</taxon>
        <taxon>Viridiplantae</taxon>
        <taxon>Streptophyta</taxon>
        <taxon>Embryophyta</taxon>
        <taxon>Tracheophyta</taxon>
        <taxon>Spermatophyta</taxon>
        <taxon>Magnoliopsida</taxon>
        <taxon>eudicotyledons</taxon>
        <taxon>Gunneridae</taxon>
        <taxon>Pentapetalae</taxon>
        <taxon>asterids</taxon>
        <taxon>lamiids</taxon>
        <taxon>Gentianales</taxon>
        <taxon>Rubiaceae</taxon>
        <taxon>Rubioideae</taxon>
        <taxon>Spermacoceae</taxon>
        <taxon>Hedyotis-Oldenlandia complex</taxon>
        <taxon>Oldenlandia</taxon>
    </lineage>
</organism>